<accession>A0A2H0UC86</accession>
<evidence type="ECO:0000313" key="2">
    <source>
        <dbReference type="EMBL" id="PIR84044.1"/>
    </source>
</evidence>
<organism evidence="2 3">
    <name type="scientific">Candidatus Kaiserbacteria bacterium CG10_big_fil_rev_8_21_14_0_10_51_14</name>
    <dbReference type="NCBI Taxonomy" id="1974610"/>
    <lineage>
        <taxon>Bacteria</taxon>
        <taxon>Candidatus Kaiseribacteriota</taxon>
    </lineage>
</organism>
<dbReference type="Gene3D" id="3.40.50.2020">
    <property type="match status" value="1"/>
</dbReference>
<sequence length="209" mass="22887">MFVDRKDAGRELAEKLRRVRSKDAIVLALPRGGVVLGYEIANILSLPLDSIAVRKIGHPGSSEFALGAVDDKGMTMLDEGAAMIDPAWIKAETARQKKEAQRRKAMYRQGRRPLKIEGKVAIIVDDGIATGLTMRLAVRVVKKQKPEKLIVAVPVAPPESIDALYREGADEVIVLEPPEDFLGAVGAHYARFDQVEDEEVIRLLKAAAL</sequence>
<dbReference type="AlphaFoldDB" id="A0A2H0UC86"/>
<protein>
    <submittedName>
        <fullName evidence="2">Phosphoribosyl transferase</fullName>
    </submittedName>
</protein>
<dbReference type="Proteomes" id="UP000231192">
    <property type="component" value="Unassembled WGS sequence"/>
</dbReference>
<dbReference type="InterPro" id="IPR000836">
    <property type="entry name" value="PRTase_dom"/>
</dbReference>
<keyword evidence="2" id="KW-0808">Transferase</keyword>
<proteinExistence type="predicted"/>
<dbReference type="EMBL" id="PFBK01000003">
    <property type="protein sequence ID" value="PIR84044.1"/>
    <property type="molecule type" value="Genomic_DNA"/>
</dbReference>
<dbReference type="Gene3D" id="3.30.1310.20">
    <property type="entry name" value="PRTase-like"/>
    <property type="match status" value="1"/>
</dbReference>
<dbReference type="GO" id="GO:0016740">
    <property type="term" value="F:transferase activity"/>
    <property type="evidence" value="ECO:0007669"/>
    <property type="project" value="UniProtKB-KW"/>
</dbReference>
<dbReference type="SUPFAM" id="SSF53271">
    <property type="entry name" value="PRTase-like"/>
    <property type="match status" value="1"/>
</dbReference>
<name>A0A2H0UC86_9BACT</name>
<evidence type="ECO:0000313" key="3">
    <source>
        <dbReference type="Proteomes" id="UP000231192"/>
    </source>
</evidence>
<reference evidence="3" key="1">
    <citation type="submission" date="2017-09" db="EMBL/GenBank/DDBJ databases">
        <title>Depth-based differentiation of microbial function through sediment-hosted aquifers and enrichment of novel symbionts in the deep terrestrial subsurface.</title>
        <authorList>
            <person name="Probst A.J."/>
            <person name="Ladd B."/>
            <person name="Jarett J.K."/>
            <person name="Geller-Mcgrath D.E."/>
            <person name="Sieber C.M.K."/>
            <person name="Emerson J.B."/>
            <person name="Anantharaman K."/>
            <person name="Thomas B.C."/>
            <person name="Malmstrom R."/>
            <person name="Stieglmeier M."/>
            <person name="Klingl A."/>
            <person name="Woyke T."/>
            <person name="Ryan C.M."/>
            <person name="Banfield J.F."/>
        </authorList>
    </citation>
    <scope>NUCLEOTIDE SEQUENCE [LARGE SCALE GENOMIC DNA]</scope>
</reference>
<feature type="domain" description="Phosphoribosyltransferase" evidence="1">
    <location>
        <begin position="6"/>
        <end position="162"/>
    </location>
</feature>
<comment type="caution">
    <text evidence="2">The sequence shown here is derived from an EMBL/GenBank/DDBJ whole genome shotgun (WGS) entry which is preliminary data.</text>
</comment>
<gene>
    <name evidence="2" type="ORF">COU18_01400</name>
</gene>
<evidence type="ECO:0000259" key="1">
    <source>
        <dbReference type="Pfam" id="PF00156"/>
    </source>
</evidence>
<dbReference type="Pfam" id="PF00156">
    <property type="entry name" value="Pribosyltran"/>
    <property type="match status" value="1"/>
</dbReference>
<dbReference type="InterPro" id="IPR029057">
    <property type="entry name" value="PRTase-like"/>
</dbReference>
<dbReference type="CDD" id="cd06223">
    <property type="entry name" value="PRTases_typeI"/>
    <property type="match status" value="1"/>
</dbReference>